<sequence length="228" mass="26654">MSDTSSETRHWVAKDNECIDAYVERITKKKVESKHLANLQGDDRRNLFRHKCVTARNLGQICQLSTSTSYSSFLTRFDKGEVTWRQVWDFIVQVEGIAFIHATLFHHAMVLLEHINDLIVREEKEDNTENDPDKKKEYDALAFKVIQHLFLEWADTAELDVIKRQAAAVAIPVPPYNDLDQAKRDLEMHRKLRHNAFSAAEETRKKWKELDTALKKEKQKEDMESESQ</sequence>
<organism evidence="1 2">
    <name type="scientific">Colletotrichum simmondsii</name>
    <dbReference type="NCBI Taxonomy" id="703756"/>
    <lineage>
        <taxon>Eukaryota</taxon>
        <taxon>Fungi</taxon>
        <taxon>Dikarya</taxon>
        <taxon>Ascomycota</taxon>
        <taxon>Pezizomycotina</taxon>
        <taxon>Sordariomycetes</taxon>
        <taxon>Hypocreomycetidae</taxon>
        <taxon>Glomerellales</taxon>
        <taxon>Glomerellaceae</taxon>
        <taxon>Colletotrichum</taxon>
        <taxon>Colletotrichum acutatum species complex</taxon>
    </lineage>
</organism>
<accession>A0A135T811</accession>
<protein>
    <submittedName>
        <fullName evidence="1">Uncharacterized protein</fullName>
    </submittedName>
</protein>
<dbReference type="AlphaFoldDB" id="A0A135T811"/>
<reference evidence="1 2" key="1">
    <citation type="submission" date="2014-02" db="EMBL/GenBank/DDBJ databases">
        <title>The genome sequence of Colletotrichum simmondsii CBS122122.</title>
        <authorList>
            <person name="Baroncelli R."/>
            <person name="Thon M.R."/>
        </authorList>
    </citation>
    <scope>NUCLEOTIDE SEQUENCE [LARGE SCALE GENOMIC DNA]</scope>
    <source>
        <strain evidence="1 2">CBS122122</strain>
    </source>
</reference>
<gene>
    <name evidence="1" type="ORF">CSIM01_08072</name>
</gene>
<name>A0A135T811_9PEZI</name>
<comment type="caution">
    <text evidence="1">The sequence shown here is derived from an EMBL/GenBank/DDBJ whole genome shotgun (WGS) entry which is preliminary data.</text>
</comment>
<proteinExistence type="predicted"/>
<evidence type="ECO:0000313" key="1">
    <source>
        <dbReference type="EMBL" id="KXH44292.1"/>
    </source>
</evidence>
<dbReference type="EMBL" id="JFBX01000252">
    <property type="protein sequence ID" value="KXH44292.1"/>
    <property type="molecule type" value="Genomic_DNA"/>
</dbReference>
<evidence type="ECO:0000313" key="2">
    <source>
        <dbReference type="Proteomes" id="UP000070328"/>
    </source>
</evidence>
<keyword evidence="2" id="KW-1185">Reference proteome</keyword>
<dbReference type="Proteomes" id="UP000070328">
    <property type="component" value="Unassembled WGS sequence"/>
</dbReference>